<dbReference type="Ensembl" id="ENSGMOT00000019889.2">
    <property type="protein sequence ID" value="ENSGMOP00000019419.2"/>
    <property type="gene ID" value="ENSGMOG00000018036.2"/>
</dbReference>
<dbReference type="GeneTree" id="ENSGT00550000074953"/>
<dbReference type="SUPFAM" id="SSF52540">
    <property type="entry name" value="P-loop containing nucleoside triphosphate hydrolases"/>
    <property type="match status" value="2"/>
</dbReference>
<dbReference type="Proteomes" id="UP000694546">
    <property type="component" value="Chromosome 3"/>
</dbReference>
<dbReference type="InterPro" id="IPR003593">
    <property type="entry name" value="AAA+_ATPase"/>
</dbReference>
<dbReference type="PROSITE" id="PS00674">
    <property type="entry name" value="AAA"/>
    <property type="match status" value="1"/>
</dbReference>
<evidence type="ECO:0000313" key="12">
    <source>
        <dbReference type="Ensembl" id="ENSGMOP00000019419.2"/>
    </source>
</evidence>
<evidence type="ECO:0000256" key="6">
    <source>
        <dbReference type="ARBA" id="ARBA00022840"/>
    </source>
</evidence>
<reference evidence="12" key="2">
    <citation type="submission" date="2025-09" db="UniProtKB">
        <authorList>
            <consortium name="Ensembl"/>
        </authorList>
    </citation>
    <scope>IDENTIFICATION</scope>
</reference>
<evidence type="ECO:0000256" key="9">
    <source>
        <dbReference type="ARBA" id="ARBA00034920"/>
    </source>
</evidence>
<keyword evidence="6" id="KW-0067">ATP-binding</keyword>
<dbReference type="InterPro" id="IPR027417">
    <property type="entry name" value="P-loop_NTPase"/>
</dbReference>
<evidence type="ECO:0000256" key="7">
    <source>
        <dbReference type="ARBA" id="ARBA00023136"/>
    </source>
</evidence>
<dbReference type="Pfam" id="PF00004">
    <property type="entry name" value="AAA"/>
    <property type="match status" value="2"/>
</dbReference>
<comment type="subcellular location">
    <subcellularLocation>
        <location evidence="1">Membrane</location>
    </subcellularLocation>
</comment>
<dbReference type="Gene3D" id="3.40.50.300">
    <property type="entry name" value="P-loop containing nucleotide triphosphate hydrolases"/>
    <property type="match status" value="2"/>
</dbReference>
<name>A0A8C4ZQW7_GADMO</name>
<keyword evidence="5" id="KW-0378">Hydrolase</keyword>
<dbReference type="InterPro" id="IPR003959">
    <property type="entry name" value="ATPase_AAA_core"/>
</dbReference>
<evidence type="ECO:0000256" key="1">
    <source>
        <dbReference type="ARBA" id="ARBA00004370"/>
    </source>
</evidence>
<dbReference type="GO" id="GO:0005524">
    <property type="term" value="F:ATP binding"/>
    <property type="evidence" value="ECO:0007669"/>
    <property type="project" value="UniProtKB-KW"/>
</dbReference>
<dbReference type="SMART" id="SM00382">
    <property type="entry name" value="AAA"/>
    <property type="match status" value="2"/>
</dbReference>
<dbReference type="CDD" id="cd19527">
    <property type="entry name" value="RecA-like_PEX6_r2"/>
    <property type="match status" value="1"/>
</dbReference>
<evidence type="ECO:0000313" key="13">
    <source>
        <dbReference type="Proteomes" id="UP000694546"/>
    </source>
</evidence>
<evidence type="ECO:0000256" key="8">
    <source>
        <dbReference type="ARBA" id="ARBA00034811"/>
    </source>
</evidence>
<dbReference type="PANTHER" id="PTHR23077">
    <property type="entry name" value="AAA-FAMILY ATPASE"/>
    <property type="match status" value="1"/>
</dbReference>
<protein>
    <recommendedName>
        <fullName evidence="8">Peroxisomal ATPase PEX6</fullName>
    </recommendedName>
    <alternativeName>
        <fullName evidence="9">Peroxin-6</fullName>
    </alternativeName>
</protein>
<evidence type="ECO:0000259" key="11">
    <source>
        <dbReference type="SMART" id="SM00382"/>
    </source>
</evidence>
<evidence type="ECO:0000256" key="10">
    <source>
        <dbReference type="ARBA" id="ARBA00048778"/>
    </source>
</evidence>
<sequence>MWGGVMMIPRPRHRWRPRSTCAMVLRFSIVVSKNLSFASFNMASYGVLSCLDTFPTHMNPFDVLINKSQFQYAFPEYTDVHSGSVTVLFTVGQLKNRSKSRLLLCAHPTVDDSPGPEDRNKPIILLVSRLFLRHHDLQHKSAGAVRLFPTSFLSKVVIGAKSKHSFKWASSANFSTGLQVLASDGQTLLAREGDKLLLPYHPLFGDNWAQVQQLLLDLVVLSCSPVRQGRITASSCIVVSDLSEPPGCLSPAKPRTKLFVSDFAHFSNSLYRSSSLLANKKALTSGFSGFLQALEGRVDVRVANLLPLLKDTHFRGQDLDSIVLVSKNLLMKLGLFNHEWVVLSELKPQNSIDVSLPRGGRLASLLAMDLTPLSLELHLNDTSGLISTTHWFNLSGGETVPTANRTLRIKRWNDSSVIRGSPSFCLSASPHFASKLHVEPVRSPQYDAHHCYDRMLAHHFNTPRLVSAGDVLAISDENYTGEVESISHQRGVVLYFKVTKVFGPGDGEEEQTGLYLADKHHTSLYTGGATGSLVPFCSVGSSLWSSVSPAGLTGSVDTITSIISPHFNNRSGVALGRCNILLQGARGCGKMTSARAACRRLHLQLFEVQCVSVCGDTTAACEVKMKSVFKKAESLQPCALLLRNLQFLGPPRGGGDEDSRVQAALYQLLTSCSTRVVVIATVSRHREVSADVMAAFVHQVSIESPNEEQRGAMLASLTLGLPLGRDVSLEYLAKHTSGLVLGDLSSLLAEAGRAATTRLLHSCAGQWEVDLCSSGVGLELQDVTSALERLQGCRARAVGAPKIPSVRWQEVGGLQDVKQEILNTVQLPLQRPELLSLGLHRVGLLLYGPPGTGKTLLAKAVATECSMTFLSVKGPELINMFVGQSEENIREVFSRARTAAPCVVFFDELDSLAPSRGRSGDSGGVMDRVVSQLLAELDALHSSRGVFVIGATNRPDLLDQALLRPGRFDKLVYVGINSDRESKLQVLKAITAKFHLDPDVSLEVVVDECPSQLSGADLYALCSEAMTAAVRRKILLITDGLDTEDSPLVLSSEDFTMALKDLQPSVSEQELLKYQNIQQQLTAK</sequence>
<dbReference type="InterPro" id="IPR050168">
    <property type="entry name" value="AAA_ATPase_domain"/>
</dbReference>
<feature type="domain" description="AAA+ ATPase" evidence="11">
    <location>
        <begin position="576"/>
        <end position="706"/>
    </location>
</feature>
<comment type="catalytic activity">
    <reaction evidence="10">
        <text>ATP + H2O = ADP + phosphate + H(+)</text>
        <dbReference type="Rhea" id="RHEA:13065"/>
        <dbReference type="ChEBI" id="CHEBI:15377"/>
        <dbReference type="ChEBI" id="CHEBI:15378"/>
        <dbReference type="ChEBI" id="CHEBI:30616"/>
        <dbReference type="ChEBI" id="CHEBI:43474"/>
        <dbReference type="ChEBI" id="CHEBI:456216"/>
    </reaction>
    <physiologicalReaction direction="left-to-right" evidence="10">
        <dbReference type="Rhea" id="RHEA:13066"/>
    </physiologicalReaction>
</comment>
<dbReference type="OMA" id="SPQLWFN"/>
<evidence type="ECO:0000256" key="3">
    <source>
        <dbReference type="ARBA" id="ARBA00022593"/>
    </source>
</evidence>
<dbReference type="AlphaFoldDB" id="A0A8C4ZQW7"/>
<comment type="similarity">
    <text evidence="2">Belongs to the AAA ATPase family.</text>
</comment>
<dbReference type="Gene3D" id="1.10.8.60">
    <property type="match status" value="2"/>
</dbReference>
<organism evidence="12 13">
    <name type="scientific">Gadus morhua</name>
    <name type="common">Atlantic cod</name>
    <dbReference type="NCBI Taxonomy" id="8049"/>
    <lineage>
        <taxon>Eukaryota</taxon>
        <taxon>Metazoa</taxon>
        <taxon>Chordata</taxon>
        <taxon>Craniata</taxon>
        <taxon>Vertebrata</taxon>
        <taxon>Euteleostomi</taxon>
        <taxon>Actinopterygii</taxon>
        <taxon>Neopterygii</taxon>
        <taxon>Teleostei</taxon>
        <taxon>Neoteleostei</taxon>
        <taxon>Acanthomorphata</taxon>
        <taxon>Zeiogadaria</taxon>
        <taxon>Gadariae</taxon>
        <taxon>Gadiformes</taxon>
        <taxon>Gadoidei</taxon>
        <taxon>Gadidae</taxon>
        <taxon>Gadus</taxon>
    </lineage>
</organism>
<accession>A0A8C4ZQW7</accession>
<keyword evidence="13" id="KW-1185">Reference proteome</keyword>
<evidence type="ECO:0000256" key="4">
    <source>
        <dbReference type="ARBA" id="ARBA00022741"/>
    </source>
</evidence>
<feature type="domain" description="AAA+ ATPase" evidence="11">
    <location>
        <begin position="840"/>
        <end position="978"/>
    </location>
</feature>
<dbReference type="InterPro" id="IPR003960">
    <property type="entry name" value="ATPase_AAA_CS"/>
</dbReference>
<keyword evidence="7" id="KW-0472">Membrane</keyword>
<evidence type="ECO:0000256" key="5">
    <source>
        <dbReference type="ARBA" id="ARBA00022801"/>
    </source>
</evidence>
<dbReference type="GO" id="GO:0005829">
    <property type="term" value="C:cytosol"/>
    <property type="evidence" value="ECO:0007669"/>
    <property type="project" value="TreeGrafter"/>
</dbReference>
<proteinExistence type="inferred from homology"/>
<dbReference type="InterPro" id="IPR047533">
    <property type="entry name" value="RecA-like_PEX6_r2"/>
</dbReference>
<dbReference type="GO" id="GO:0005778">
    <property type="term" value="C:peroxisomal membrane"/>
    <property type="evidence" value="ECO:0007669"/>
    <property type="project" value="TreeGrafter"/>
</dbReference>
<keyword evidence="4" id="KW-0547">Nucleotide-binding</keyword>
<dbReference type="PANTHER" id="PTHR23077:SF9">
    <property type="entry name" value="PEROXISOMAL ATPASE PEX6"/>
    <property type="match status" value="1"/>
</dbReference>
<dbReference type="GO" id="GO:0016558">
    <property type="term" value="P:protein import into peroxisome matrix"/>
    <property type="evidence" value="ECO:0007669"/>
    <property type="project" value="TreeGrafter"/>
</dbReference>
<dbReference type="GO" id="GO:0016887">
    <property type="term" value="F:ATP hydrolysis activity"/>
    <property type="evidence" value="ECO:0007669"/>
    <property type="project" value="InterPro"/>
</dbReference>
<reference evidence="12" key="1">
    <citation type="submission" date="2025-08" db="UniProtKB">
        <authorList>
            <consortium name="Ensembl"/>
        </authorList>
    </citation>
    <scope>IDENTIFICATION</scope>
</reference>
<keyword evidence="3" id="KW-0962">Peroxisome biogenesis</keyword>
<evidence type="ECO:0000256" key="2">
    <source>
        <dbReference type="ARBA" id="ARBA00006914"/>
    </source>
</evidence>